<protein>
    <submittedName>
        <fullName evidence="5">BlaI/MecI/CopY family transcriptional regulator</fullName>
    </submittedName>
</protein>
<comment type="caution">
    <text evidence="5">The sequence shown here is derived from an EMBL/GenBank/DDBJ whole genome shotgun (WGS) entry which is preliminary data.</text>
</comment>
<dbReference type="InterPro" id="IPR036388">
    <property type="entry name" value="WH-like_DNA-bd_sf"/>
</dbReference>
<dbReference type="Gene3D" id="1.10.4040.10">
    <property type="entry name" value="Penicillinase repressor domain"/>
    <property type="match status" value="1"/>
</dbReference>
<evidence type="ECO:0000256" key="3">
    <source>
        <dbReference type="ARBA" id="ARBA00023125"/>
    </source>
</evidence>
<reference evidence="5" key="2">
    <citation type="journal article" date="2021" name="PeerJ">
        <title>Extensive microbial diversity within the chicken gut microbiome revealed by metagenomics and culture.</title>
        <authorList>
            <person name="Gilroy R."/>
            <person name="Ravi A."/>
            <person name="Getino M."/>
            <person name="Pursley I."/>
            <person name="Horton D.L."/>
            <person name="Alikhan N.F."/>
            <person name="Baker D."/>
            <person name="Gharbi K."/>
            <person name="Hall N."/>
            <person name="Watson M."/>
            <person name="Adriaenssens E.M."/>
            <person name="Foster-Nyarko E."/>
            <person name="Jarju S."/>
            <person name="Secka A."/>
            <person name="Antonio M."/>
            <person name="Oren A."/>
            <person name="Chaudhuri R.R."/>
            <person name="La Ragione R."/>
            <person name="Hildebrand F."/>
            <person name="Pallen M.J."/>
        </authorList>
    </citation>
    <scope>NUCLEOTIDE SEQUENCE</scope>
    <source>
        <strain evidence="5">ChiGjej2B2-16831</strain>
    </source>
</reference>
<dbReference type="Gene3D" id="1.10.10.10">
    <property type="entry name" value="Winged helix-like DNA-binding domain superfamily/Winged helix DNA-binding domain"/>
    <property type="match status" value="1"/>
</dbReference>
<sequence length="121" mass="13777">MREHALGERELRFAELIWAHEPVASGELVRLAERALNWKKSTTYTMLRRLCERGLFENDGGTVRARMSEAQLRAAQSERFVEDAFGGSLPRFVAAFASRRPLDEAEIAELRQLIAESEART</sequence>
<dbReference type="Proteomes" id="UP000824128">
    <property type="component" value="Unassembled WGS sequence"/>
</dbReference>
<keyword evidence="4" id="KW-0804">Transcription</keyword>
<dbReference type="GO" id="GO:0003677">
    <property type="term" value="F:DNA binding"/>
    <property type="evidence" value="ECO:0007669"/>
    <property type="project" value="UniProtKB-KW"/>
</dbReference>
<dbReference type="GO" id="GO:0045892">
    <property type="term" value="P:negative regulation of DNA-templated transcription"/>
    <property type="evidence" value="ECO:0007669"/>
    <property type="project" value="InterPro"/>
</dbReference>
<evidence type="ECO:0000313" key="6">
    <source>
        <dbReference type="Proteomes" id="UP000824128"/>
    </source>
</evidence>
<evidence type="ECO:0000313" key="5">
    <source>
        <dbReference type="EMBL" id="HIU94634.1"/>
    </source>
</evidence>
<dbReference type="InterPro" id="IPR005650">
    <property type="entry name" value="BlaI_family"/>
</dbReference>
<dbReference type="SUPFAM" id="SSF46785">
    <property type="entry name" value="Winged helix' DNA-binding domain"/>
    <property type="match status" value="1"/>
</dbReference>
<accession>A0A9D1N3V0</accession>
<dbReference type="EMBL" id="DVNZ01000178">
    <property type="protein sequence ID" value="HIU94634.1"/>
    <property type="molecule type" value="Genomic_DNA"/>
</dbReference>
<name>A0A9D1N3V0_9FIRM</name>
<evidence type="ECO:0000256" key="4">
    <source>
        <dbReference type="ARBA" id="ARBA00023163"/>
    </source>
</evidence>
<evidence type="ECO:0000256" key="1">
    <source>
        <dbReference type="ARBA" id="ARBA00011046"/>
    </source>
</evidence>
<gene>
    <name evidence="5" type="ORF">IAD24_05675</name>
</gene>
<organism evidence="5 6">
    <name type="scientific">Candidatus Aphodomorpha intestinavium</name>
    <dbReference type="NCBI Taxonomy" id="2840672"/>
    <lineage>
        <taxon>Bacteria</taxon>
        <taxon>Bacillati</taxon>
        <taxon>Bacillota</taxon>
        <taxon>Clostridia</taxon>
        <taxon>Eubacteriales</taxon>
        <taxon>Candidatus Aphodomorpha</taxon>
    </lineage>
</organism>
<proteinExistence type="inferred from homology"/>
<evidence type="ECO:0000256" key="2">
    <source>
        <dbReference type="ARBA" id="ARBA00023015"/>
    </source>
</evidence>
<dbReference type="InterPro" id="IPR036390">
    <property type="entry name" value="WH_DNA-bd_sf"/>
</dbReference>
<dbReference type="PIRSF" id="PIRSF019455">
    <property type="entry name" value="CopR_AtkY"/>
    <property type="match status" value="1"/>
</dbReference>
<keyword evidence="2" id="KW-0805">Transcription regulation</keyword>
<dbReference type="AlphaFoldDB" id="A0A9D1N3V0"/>
<keyword evidence="3" id="KW-0238">DNA-binding</keyword>
<dbReference type="Pfam" id="PF03965">
    <property type="entry name" value="Penicillinase_R"/>
    <property type="match status" value="1"/>
</dbReference>
<comment type="similarity">
    <text evidence="1">Belongs to the BlaI transcriptional regulatory family.</text>
</comment>
<reference evidence="5" key="1">
    <citation type="submission" date="2020-10" db="EMBL/GenBank/DDBJ databases">
        <authorList>
            <person name="Gilroy R."/>
        </authorList>
    </citation>
    <scope>NUCLEOTIDE SEQUENCE</scope>
    <source>
        <strain evidence="5">ChiGjej2B2-16831</strain>
    </source>
</reference>